<sequence length="120" mass="12734">MTSGVARVKGGKVQVSRVAMAGKVQLSIGSTCVQSDLVKKKDSGGSISNSKVAAIWMPNINGNMKSSRANRSFPIMDDRGRKKADCTSSSKEKGVGSVKGIKKMKAVSKDEMPHGCTIRF</sequence>
<dbReference type="Proteomes" id="UP000017836">
    <property type="component" value="Unassembled WGS sequence"/>
</dbReference>
<dbReference type="HOGENOM" id="CLU_2052798_0_0_1"/>
<dbReference type="Gramene" id="ERN04914">
    <property type="protein sequence ID" value="ERN04914"/>
    <property type="gene ID" value="AMTR_s00080p00083430"/>
</dbReference>
<name>W1PB34_AMBTC</name>
<feature type="compositionally biased region" description="Basic and acidic residues" evidence="1">
    <location>
        <begin position="76"/>
        <end position="94"/>
    </location>
</feature>
<organism evidence="2 3">
    <name type="scientific">Amborella trichopoda</name>
    <dbReference type="NCBI Taxonomy" id="13333"/>
    <lineage>
        <taxon>Eukaryota</taxon>
        <taxon>Viridiplantae</taxon>
        <taxon>Streptophyta</taxon>
        <taxon>Embryophyta</taxon>
        <taxon>Tracheophyta</taxon>
        <taxon>Spermatophyta</taxon>
        <taxon>Magnoliopsida</taxon>
        <taxon>Amborellales</taxon>
        <taxon>Amborellaceae</taxon>
        <taxon>Amborella</taxon>
    </lineage>
</organism>
<protein>
    <submittedName>
        <fullName evidence="2">Uncharacterized protein</fullName>
    </submittedName>
</protein>
<gene>
    <name evidence="2" type="ORF">AMTR_s00080p00083430</name>
</gene>
<dbReference type="EMBL" id="KI394095">
    <property type="protein sequence ID" value="ERN04914.1"/>
    <property type="molecule type" value="Genomic_DNA"/>
</dbReference>
<evidence type="ECO:0000256" key="1">
    <source>
        <dbReference type="SAM" id="MobiDB-lite"/>
    </source>
</evidence>
<feature type="region of interest" description="Disordered" evidence="1">
    <location>
        <begin position="66"/>
        <end position="114"/>
    </location>
</feature>
<reference evidence="3" key="1">
    <citation type="journal article" date="2013" name="Science">
        <title>The Amborella genome and the evolution of flowering plants.</title>
        <authorList>
            <consortium name="Amborella Genome Project"/>
        </authorList>
    </citation>
    <scope>NUCLEOTIDE SEQUENCE [LARGE SCALE GENOMIC DNA]</scope>
</reference>
<dbReference type="AlphaFoldDB" id="W1PB34"/>
<proteinExistence type="predicted"/>
<keyword evidence="3" id="KW-1185">Reference proteome</keyword>
<evidence type="ECO:0000313" key="3">
    <source>
        <dbReference type="Proteomes" id="UP000017836"/>
    </source>
</evidence>
<accession>W1PB34</accession>
<evidence type="ECO:0000313" key="2">
    <source>
        <dbReference type="EMBL" id="ERN04914.1"/>
    </source>
</evidence>